<gene>
    <name evidence="2" type="ORF">ACH5RR_027448</name>
</gene>
<evidence type="ECO:0000313" key="2">
    <source>
        <dbReference type="EMBL" id="KAL3514731.1"/>
    </source>
</evidence>
<protein>
    <submittedName>
        <fullName evidence="2">Uncharacterized protein</fullName>
    </submittedName>
</protein>
<proteinExistence type="predicted"/>
<organism evidence="2 3">
    <name type="scientific">Cinchona calisaya</name>
    <dbReference type="NCBI Taxonomy" id="153742"/>
    <lineage>
        <taxon>Eukaryota</taxon>
        <taxon>Viridiplantae</taxon>
        <taxon>Streptophyta</taxon>
        <taxon>Embryophyta</taxon>
        <taxon>Tracheophyta</taxon>
        <taxon>Spermatophyta</taxon>
        <taxon>Magnoliopsida</taxon>
        <taxon>eudicotyledons</taxon>
        <taxon>Gunneridae</taxon>
        <taxon>Pentapetalae</taxon>
        <taxon>asterids</taxon>
        <taxon>lamiids</taxon>
        <taxon>Gentianales</taxon>
        <taxon>Rubiaceae</taxon>
        <taxon>Cinchonoideae</taxon>
        <taxon>Cinchoneae</taxon>
        <taxon>Cinchona</taxon>
    </lineage>
</organism>
<keyword evidence="3" id="KW-1185">Reference proteome</keyword>
<dbReference type="EMBL" id="JBJUIK010000011">
    <property type="protein sequence ID" value="KAL3514731.1"/>
    <property type="molecule type" value="Genomic_DNA"/>
</dbReference>
<evidence type="ECO:0000313" key="3">
    <source>
        <dbReference type="Proteomes" id="UP001630127"/>
    </source>
</evidence>
<keyword evidence="1" id="KW-0812">Transmembrane</keyword>
<reference evidence="2 3" key="1">
    <citation type="submission" date="2024-11" db="EMBL/GenBank/DDBJ databases">
        <title>A near-complete genome assembly of Cinchona calisaya.</title>
        <authorList>
            <person name="Lian D.C."/>
            <person name="Zhao X.W."/>
            <person name="Wei L."/>
        </authorList>
    </citation>
    <scope>NUCLEOTIDE SEQUENCE [LARGE SCALE GENOMIC DNA]</scope>
    <source>
        <tissue evidence="2">Nenye</tissue>
    </source>
</reference>
<sequence length="109" mass="11069">MGISTLVEASGGVNGGGRVAVAVELSSGGSAVMVVEGRNWKSPRRRSAHLLVAEKLFEILLLLAPPLTALSFGSFLVVVGVGGGGGDSSGGVQMPMLRCPQISILFFGD</sequence>
<keyword evidence="1" id="KW-0472">Membrane</keyword>
<keyword evidence="1" id="KW-1133">Transmembrane helix</keyword>
<accession>A0ABD2Z5I9</accession>
<name>A0ABD2Z5I9_9GENT</name>
<evidence type="ECO:0000256" key="1">
    <source>
        <dbReference type="SAM" id="Phobius"/>
    </source>
</evidence>
<comment type="caution">
    <text evidence="2">The sequence shown here is derived from an EMBL/GenBank/DDBJ whole genome shotgun (WGS) entry which is preliminary data.</text>
</comment>
<feature type="transmembrane region" description="Helical" evidence="1">
    <location>
        <begin position="56"/>
        <end position="81"/>
    </location>
</feature>
<dbReference type="AlphaFoldDB" id="A0ABD2Z5I9"/>
<dbReference type="Proteomes" id="UP001630127">
    <property type="component" value="Unassembled WGS sequence"/>
</dbReference>